<accession>A0AAE3YFV4</accession>
<feature type="transmembrane region" description="Helical" evidence="2">
    <location>
        <begin position="100"/>
        <end position="126"/>
    </location>
</feature>
<name>A0AAE3YFV4_9MICC</name>
<keyword evidence="2" id="KW-0472">Membrane</keyword>
<keyword evidence="2" id="KW-1133">Transmembrane helix</keyword>
<evidence type="ECO:0000256" key="1">
    <source>
        <dbReference type="SAM" id="MobiDB-lite"/>
    </source>
</evidence>
<evidence type="ECO:0000313" key="4">
    <source>
        <dbReference type="Proteomes" id="UP001247307"/>
    </source>
</evidence>
<comment type="caution">
    <text evidence="3">The sequence shown here is derived from an EMBL/GenBank/DDBJ whole genome shotgun (WGS) entry which is preliminary data.</text>
</comment>
<dbReference type="RefSeq" id="WP_309849134.1">
    <property type="nucleotide sequence ID" value="NZ_BAAAIU010000024.1"/>
</dbReference>
<evidence type="ECO:0000256" key="2">
    <source>
        <dbReference type="SAM" id="Phobius"/>
    </source>
</evidence>
<dbReference type="Proteomes" id="UP001247307">
    <property type="component" value="Unassembled WGS sequence"/>
</dbReference>
<feature type="transmembrane region" description="Helical" evidence="2">
    <location>
        <begin position="132"/>
        <end position="152"/>
    </location>
</feature>
<dbReference type="AlphaFoldDB" id="A0AAE3YFV4"/>
<gene>
    <name evidence="3" type="ORF">J2S35_000334</name>
</gene>
<proteinExistence type="predicted"/>
<reference evidence="3" key="1">
    <citation type="submission" date="2023-07" db="EMBL/GenBank/DDBJ databases">
        <title>Sequencing the genomes of 1000 actinobacteria strains.</title>
        <authorList>
            <person name="Klenk H.-P."/>
        </authorList>
    </citation>
    <scope>NUCLEOTIDE SEQUENCE</scope>
    <source>
        <strain evidence="3">DSM 13988</strain>
    </source>
</reference>
<evidence type="ECO:0000313" key="3">
    <source>
        <dbReference type="EMBL" id="MDR6891394.1"/>
    </source>
</evidence>
<feature type="region of interest" description="Disordered" evidence="1">
    <location>
        <begin position="1"/>
        <end position="64"/>
    </location>
</feature>
<organism evidence="3 4">
    <name type="scientific">Falsarthrobacter nasiphocae</name>
    <dbReference type="NCBI Taxonomy" id="189863"/>
    <lineage>
        <taxon>Bacteria</taxon>
        <taxon>Bacillati</taxon>
        <taxon>Actinomycetota</taxon>
        <taxon>Actinomycetes</taxon>
        <taxon>Micrococcales</taxon>
        <taxon>Micrococcaceae</taxon>
        <taxon>Falsarthrobacter</taxon>
    </lineage>
</organism>
<keyword evidence="2" id="KW-0812">Transmembrane</keyword>
<dbReference type="EMBL" id="JAVDUI010000001">
    <property type="protein sequence ID" value="MDR6891394.1"/>
    <property type="molecule type" value="Genomic_DNA"/>
</dbReference>
<feature type="compositionally biased region" description="Basic and acidic residues" evidence="1">
    <location>
        <begin position="10"/>
        <end position="53"/>
    </location>
</feature>
<protein>
    <submittedName>
        <fullName evidence="3">Uncharacterized protein</fullName>
    </submittedName>
</protein>
<feature type="transmembrane region" description="Helical" evidence="2">
    <location>
        <begin position="164"/>
        <end position="182"/>
    </location>
</feature>
<keyword evidence="4" id="KW-1185">Reference proteome</keyword>
<sequence>MSPVAGGRGSQDHGTRPDVEAWPGEHDLRDDARGAEAWPGERDSRGRAERDASESTGGGDLSDAFAWDGPEGAFDDEFGEEAHADGAPVGRRPLWVTASVIVNVLIFVALLPFMMVLLFPPFAVYFVELARIIVWISPLLLVGDALALAWGFPRKRPVVTGFSLLGLVFVAVSFAITLYAAGGQPVTVLGIPFGGADDGAGAGMDPAT</sequence>